<dbReference type="Proteomes" id="UP000299102">
    <property type="component" value="Unassembled WGS sequence"/>
</dbReference>
<gene>
    <name evidence="1" type="ORF">EVAR_2774_1</name>
</gene>
<reference evidence="1 2" key="1">
    <citation type="journal article" date="2019" name="Commun. Biol.">
        <title>The bagworm genome reveals a unique fibroin gene that provides high tensile strength.</title>
        <authorList>
            <person name="Kono N."/>
            <person name="Nakamura H."/>
            <person name="Ohtoshi R."/>
            <person name="Tomita M."/>
            <person name="Numata K."/>
            <person name="Arakawa K."/>
        </authorList>
    </citation>
    <scope>NUCLEOTIDE SEQUENCE [LARGE SCALE GENOMIC DNA]</scope>
</reference>
<evidence type="ECO:0000313" key="1">
    <source>
        <dbReference type="EMBL" id="GBP07653.1"/>
    </source>
</evidence>
<dbReference type="AlphaFoldDB" id="A0A4C1SZG6"/>
<keyword evidence="2" id="KW-1185">Reference proteome</keyword>
<accession>A0A4C1SZG6</accession>
<proteinExistence type="predicted"/>
<comment type="caution">
    <text evidence="1">The sequence shown here is derived from an EMBL/GenBank/DDBJ whole genome shotgun (WGS) entry which is preliminary data.</text>
</comment>
<protein>
    <submittedName>
        <fullName evidence="1">Uncharacterized protein</fullName>
    </submittedName>
</protein>
<dbReference type="EMBL" id="BGZK01000027">
    <property type="protein sequence ID" value="GBP07653.1"/>
    <property type="molecule type" value="Genomic_DNA"/>
</dbReference>
<organism evidence="1 2">
    <name type="scientific">Eumeta variegata</name>
    <name type="common">Bagworm moth</name>
    <name type="synonym">Eumeta japonica</name>
    <dbReference type="NCBI Taxonomy" id="151549"/>
    <lineage>
        <taxon>Eukaryota</taxon>
        <taxon>Metazoa</taxon>
        <taxon>Ecdysozoa</taxon>
        <taxon>Arthropoda</taxon>
        <taxon>Hexapoda</taxon>
        <taxon>Insecta</taxon>
        <taxon>Pterygota</taxon>
        <taxon>Neoptera</taxon>
        <taxon>Endopterygota</taxon>
        <taxon>Lepidoptera</taxon>
        <taxon>Glossata</taxon>
        <taxon>Ditrysia</taxon>
        <taxon>Tineoidea</taxon>
        <taxon>Psychidae</taxon>
        <taxon>Oiketicinae</taxon>
        <taxon>Eumeta</taxon>
    </lineage>
</organism>
<sequence length="83" mass="9523">MSTRQTEFVGRRADARAGVNARHVVSRREDTPRALPGINLAVSRRRGRPLVFARAAPNRTHMLNSIWLIDLLRSPLWRSTYET</sequence>
<name>A0A4C1SZG6_EUMVA</name>
<evidence type="ECO:0000313" key="2">
    <source>
        <dbReference type="Proteomes" id="UP000299102"/>
    </source>
</evidence>